<evidence type="ECO:0000256" key="8">
    <source>
        <dbReference type="ARBA" id="ARBA00022695"/>
    </source>
</evidence>
<dbReference type="InterPro" id="IPR017945">
    <property type="entry name" value="DHBP_synth_RibB-like_a/b_dom"/>
</dbReference>
<dbReference type="Pfam" id="PF01300">
    <property type="entry name" value="Sua5_yciO_yrdC"/>
    <property type="match status" value="1"/>
</dbReference>
<dbReference type="GO" id="GO:0000049">
    <property type="term" value="F:tRNA binding"/>
    <property type="evidence" value="ECO:0007669"/>
    <property type="project" value="TreeGrafter"/>
</dbReference>
<dbReference type="PROSITE" id="PS51163">
    <property type="entry name" value="YRDC"/>
    <property type="match status" value="1"/>
</dbReference>
<dbReference type="GO" id="GO:0005737">
    <property type="term" value="C:cytoplasm"/>
    <property type="evidence" value="ECO:0007669"/>
    <property type="project" value="UniProtKB-SubCell"/>
</dbReference>
<evidence type="ECO:0000256" key="7">
    <source>
        <dbReference type="ARBA" id="ARBA00022694"/>
    </source>
</evidence>
<dbReference type="InterPro" id="IPR050156">
    <property type="entry name" value="TC-AMP_synthase_SUA5"/>
</dbReference>
<feature type="domain" description="YrdC-like" evidence="13">
    <location>
        <begin position="176"/>
        <end position="244"/>
    </location>
</feature>
<dbReference type="EMBL" id="PGCJ01000703">
    <property type="protein sequence ID" value="PLW23996.1"/>
    <property type="molecule type" value="Genomic_DNA"/>
</dbReference>
<dbReference type="Gene3D" id="3.90.870.10">
    <property type="entry name" value="DHBP synthase"/>
    <property type="match status" value="1"/>
</dbReference>
<dbReference type="STRING" id="200324.A0A2N5TEU1"/>
<evidence type="ECO:0000256" key="6">
    <source>
        <dbReference type="ARBA" id="ARBA00022679"/>
    </source>
</evidence>
<dbReference type="GO" id="GO:0008033">
    <property type="term" value="P:tRNA processing"/>
    <property type="evidence" value="ECO:0007669"/>
    <property type="project" value="UniProtKB-KW"/>
</dbReference>
<dbReference type="GO" id="GO:0003725">
    <property type="term" value="F:double-stranded RNA binding"/>
    <property type="evidence" value="ECO:0007669"/>
    <property type="project" value="InterPro"/>
</dbReference>
<dbReference type="GO" id="GO:0005524">
    <property type="term" value="F:ATP binding"/>
    <property type="evidence" value="ECO:0007669"/>
    <property type="project" value="UniProtKB-KW"/>
</dbReference>
<dbReference type="SUPFAM" id="SSF55821">
    <property type="entry name" value="YrdC/RibB"/>
    <property type="match status" value="1"/>
</dbReference>
<keyword evidence="9" id="KW-0547">Nucleotide-binding</keyword>
<comment type="caution">
    <text evidence="14">The sequence shown here is derived from an EMBL/GenBank/DDBJ whole genome shotgun (WGS) entry which is preliminary data.</text>
</comment>
<dbReference type="OrthoDB" id="412787at2759"/>
<gene>
    <name evidence="14" type="ORF">PCANC_27785</name>
</gene>
<evidence type="ECO:0000256" key="10">
    <source>
        <dbReference type="ARBA" id="ARBA00022840"/>
    </source>
</evidence>
<name>A0A2N5TEU1_9BASI</name>
<dbReference type="InterPro" id="IPR006070">
    <property type="entry name" value="Sua5-like_dom"/>
</dbReference>
<evidence type="ECO:0000256" key="5">
    <source>
        <dbReference type="ARBA" id="ARBA00022490"/>
    </source>
</evidence>
<sequence length="244" mass="27103">MAHLNRRQLLCQLCSAAAKPSKTITTIRTSSTYTQNSTNFTEEQPGPLLRRHADTSYYDLRKNRRNYLIQKMEHNARRTVEFRQRLAMQVTSSCIVSLKLMLRSDEVRTTPLNFILVDAFGGIVSDMSLTTEFPRNLAGNSNQCQSTRNVVKCNGDSIDFTDKNKGNPCLNCPQTAAGIQAAAQVIQSEDLVAFPTETVYGLGASALFTTAVSKIFRAKGRPSDNPPIVHVSSLDLLRMFIPPD</sequence>
<dbReference type="GO" id="GO:0006450">
    <property type="term" value="P:regulation of translational fidelity"/>
    <property type="evidence" value="ECO:0007669"/>
    <property type="project" value="TreeGrafter"/>
</dbReference>
<keyword evidence="8" id="KW-0548">Nucleotidyltransferase</keyword>
<reference evidence="14 15" key="1">
    <citation type="submission" date="2017-11" db="EMBL/GenBank/DDBJ databases">
        <title>De novo assembly and phasing of dikaryotic genomes from two isolates of Puccinia coronata f. sp. avenae, the causal agent of oat crown rust.</title>
        <authorList>
            <person name="Miller M.E."/>
            <person name="Zhang Y."/>
            <person name="Omidvar V."/>
            <person name="Sperschneider J."/>
            <person name="Schwessinger B."/>
            <person name="Raley C."/>
            <person name="Palmer J.M."/>
            <person name="Garnica D."/>
            <person name="Upadhyaya N."/>
            <person name="Rathjen J."/>
            <person name="Taylor J.M."/>
            <person name="Park R.F."/>
            <person name="Dodds P.N."/>
            <person name="Hirsch C.D."/>
            <person name="Kianian S.F."/>
            <person name="Figueroa M."/>
        </authorList>
    </citation>
    <scope>NUCLEOTIDE SEQUENCE [LARGE SCALE GENOMIC DNA]</scope>
    <source>
        <strain evidence="14">12NC29</strain>
    </source>
</reference>
<dbReference type="PANTHER" id="PTHR17490:SF16">
    <property type="entry name" value="THREONYLCARBAMOYL-AMP SYNTHASE"/>
    <property type="match status" value="1"/>
</dbReference>
<keyword evidence="6" id="KW-0808">Transferase</keyword>
<dbReference type="PANTHER" id="PTHR17490">
    <property type="entry name" value="SUA5"/>
    <property type="match status" value="1"/>
</dbReference>
<evidence type="ECO:0000256" key="9">
    <source>
        <dbReference type="ARBA" id="ARBA00022741"/>
    </source>
</evidence>
<comment type="catalytic activity">
    <reaction evidence="12">
        <text>L-threonine + hydrogencarbonate + ATP = L-threonylcarbamoyladenylate + diphosphate + H2O</text>
        <dbReference type="Rhea" id="RHEA:36407"/>
        <dbReference type="ChEBI" id="CHEBI:15377"/>
        <dbReference type="ChEBI" id="CHEBI:17544"/>
        <dbReference type="ChEBI" id="CHEBI:30616"/>
        <dbReference type="ChEBI" id="CHEBI:33019"/>
        <dbReference type="ChEBI" id="CHEBI:57926"/>
        <dbReference type="ChEBI" id="CHEBI:73682"/>
        <dbReference type="EC" id="2.7.7.87"/>
    </reaction>
</comment>
<evidence type="ECO:0000256" key="2">
    <source>
        <dbReference type="ARBA" id="ARBA00007663"/>
    </source>
</evidence>
<evidence type="ECO:0000256" key="11">
    <source>
        <dbReference type="ARBA" id="ARBA00029774"/>
    </source>
</evidence>
<evidence type="ECO:0000313" key="14">
    <source>
        <dbReference type="EMBL" id="PLW23996.1"/>
    </source>
</evidence>
<dbReference type="Proteomes" id="UP000235388">
    <property type="component" value="Unassembled WGS sequence"/>
</dbReference>
<dbReference type="AlphaFoldDB" id="A0A2N5TEU1"/>
<comment type="similarity">
    <text evidence="2">Belongs to the SUA5 family.</text>
</comment>
<proteinExistence type="inferred from homology"/>
<evidence type="ECO:0000256" key="4">
    <source>
        <dbReference type="ARBA" id="ARBA00015492"/>
    </source>
</evidence>
<organism evidence="14 15">
    <name type="scientific">Puccinia coronata f. sp. avenae</name>
    <dbReference type="NCBI Taxonomy" id="200324"/>
    <lineage>
        <taxon>Eukaryota</taxon>
        <taxon>Fungi</taxon>
        <taxon>Dikarya</taxon>
        <taxon>Basidiomycota</taxon>
        <taxon>Pucciniomycotina</taxon>
        <taxon>Pucciniomycetes</taxon>
        <taxon>Pucciniales</taxon>
        <taxon>Pucciniaceae</taxon>
        <taxon>Puccinia</taxon>
    </lineage>
</organism>
<keyword evidence="7" id="KW-0819">tRNA processing</keyword>
<keyword evidence="10" id="KW-0067">ATP-binding</keyword>
<evidence type="ECO:0000256" key="12">
    <source>
        <dbReference type="ARBA" id="ARBA00048366"/>
    </source>
</evidence>
<evidence type="ECO:0000313" key="15">
    <source>
        <dbReference type="Proteomes" id="UP000235388"/>
    </source>
</evidence>
<evidence type="ECO:0000259" key="13">
    <source>
        <dbReference type="PROSITE" id="PS51163"/>
    </source>
</evidence>
<protein>
    <recommendedName>
        <fullName evidence="4">Threonylcarbamoyl-AMP synthase</fullName>
        <ecNumber evidence="3">2.7.7.87</ecNumber>
    </recommendedName>
    <alternativeName>
        <fullName evidence="11">L-threonylcarbamoyladenylate synthase</fullName>
    </alternativeName>
</protein>
<dbReference type="EC" id="2.7.7.87" evidence="3"/>
<evidence type="ECO:0000256" key="3">
    <source>
        <dbReference type="ARBA" id="ARBA00012584"/>
    </source>
</evidence>
<evidence type="ECO:0000256" key="1">
    <source>
        <dbReference type="ARBA" id="ARBA00004496"/>
    </source>
</evidence>
<dbReference type="GO" id="GO:0061710">
    <property type="term" value="F:L-threonylcarbamoyladenylate synthase"/>
    <property type="evidence" value="ECO:0007669"/>
    <property type="project" value="UniProtKB-EC"/>
</dbReference>
<accession>A0A2N5TEU1</accession>
<keyword evidence="5" id="KW-0963">Cytoplasm</keyword>
<comment type="subcellular location">
    <subcellularLocation>
        <location evidence="1">Cytoplasm</location>
    </subcellularLocation>
</comment>
<keyword evidence="15" id="KW-1185">Reference proteome</keyword>